<sequence length="103" mass="11305">MTPQLLFNSSTMKNLPSLFTLFISVVLATWILAIALISVQNAAPISLRFLVFQSIQVPFGLMLAFWVVVGLITVSFGQLLGNMGESGNSADEEGDFFVDEDFR</sequence>
<accession>A0A1X4G5J7</accession>
<name>A0A1X4G5J7_9CYAN</name>
<dbReference type="AlphaFoldDB" id="A0A1X4G5J7"/>
<comment type="caution">
    <text evidence="2">The sequence shown here is derived from an EMBL/GenBank/DDBJ whole genome shotgun (WGS) entry which is preliminary data.</text>
</comment>
<reference evidence="3" key="1">
    <citation type="submission" date="2017-04" db="EMBL/GenBank/DDBJ databases">
        <authorList>
            <person name="Abreu V.A."/>
            <person name="Popin R.V."/>
            <person name="Rigonato J."/>
            <person name="Andreote A.P."/>
            <person name="Schaker P.C."/>
            <person name="Hoff-Risseti C."/>
            <person name="Alvarenga D.O."/>
            <person name="Varani A.M."/>
            <person name="Fiore M.F."/>
        </authorList>
    </citation>
    <scope>NUCLEOTIDE SEQUENCE [LARGE SCALE GENOMIC DNA]</scope>
    <source>
        <strain evidence="3">CENA303</strain>
    </source>
</reference>
<evidence type="ECO:0000256" key="1">
    <source>
        <dbReference type="SAM" id="Phobius"/>
    </source>
</evidence>
<protein>
    <submittedName>
        <fullName evidence="2">DUF1049 domain-containing protein</fullName>
    </submittedName>
</protein>
<keyword evidence="1" id="KW-0472">Membrane</keyword>
<feature type="transmembrane region" description="Helical" evidence="1">
    <location>
        <begin position="59"/>
        <end position="80"/>
    </location>
</feature>
<proteinExistence type="predicted"/>
<keyword evidence="1" id="KW-0812">Transmembrane</keyword>
<evidence type="ECO:0000313" key="2">
    <source>
        <dbReference type="EMBL" id="OSO89778.1"/>
    </source>
</evidence>
<dbReference type="EMBL" id="NBYN01000054">
    <property type="protein sequence ID" value="OSO89778.1"/>
    <property type="molecule type" value="Genomic_DNA"/>
</dbReference>
<feature type="transmembrane region" description="Helical" evidence="1">
    <location>
        <begin position="20"/>
        <end position="39"/>
    </location>
</feature>
<evidence type="ECO:0000313" key="3">
    <source>
        <dbReference type="Proteomes" id="UP000192997"/>
    </source>
</evidence>
<dbReference type="RefSeq" id="WP_061546107.1">
    <property type="nucleotide sequence ID" value="NZ_NBYN01000054.1"/>
</dbReference>
<organism evidence="2 3">
    <name type="scientific">Cylindrospermopsis raciborskii CENA303</name>
    <dbReference type="NCBI Taxonomy" id="1170769"/>
    <lineage>
        <taxon>Bacteria</taxon>
        <taxon>Bacillati</taxon>
        <taxon>Cyanobacteriota</taxon>
        <taxon>Cyanophyceae</taxon>
        <taxon>Nostocales</taxon>
        <taxon>Aphanizomenonaceae</taxon>
        <taxon>Cylindrospermopsis</taxon>
    </lineage>
</organism>
<gene>
    <name evidence="2" type="ORF">B7O87_11565</name>
</gene>
<keyword evidence="1" id="KW-1133">Transmembrane helix</keyword>
<dbReference type="Proteomes" id="UP000192997">
    <property type="component" value="Unassembled WGS sequence"/>
</dbReference>